<dbReference type="EMBL" id="PP856017">
    <property type="protein sequence ID" value="XBS47753.1"/>
    <property type="molecule type" value="Genomic_DNA"/>
</dbReference>
<reference evidence="1" key="1">
    <citation type="submission" date="2024-05" db="EMBL/GenBank/DDBJ databases">
        <title>Isolation and characterization of the novel Burkholderia jumbo bacteriophage Surprise13.</title>
        <authorList>
            <person name="Supina B.S.I."/>
            <person name="Dennis J."/>
        </authorList>
    </citation>
    <scope>NUCLEOTIDE SEQUENCE</scope>
</reference>
<sequence length="64" mass="7219">MNTNPSVAAFGDMRTMYIAERNKGKSTQAIEELIIRSFPKIPIREVAAALSILNKEHEREATRC</sequence>
<proteinExistence type="predicted"/>
<gene>
    <name evidence="1" type="ORF">SURPRISE13_234</name>
</gene>
<accession>A0AAU7PFI4</accession>
<name>A0AAU7PFI4_9VIRU</name>
<evidence type="ECO:0000313" key="1">
    <source>
        <dbReference type="EMBL" id="XBS47753.1"/>
    </source>
</evidence>
<protein>
    <submittedName>
        <fullName evidence="1">Uncharacterized protein</fullName>
    </submittedName>
</protein>
<organism evidence="1">
    <name type="scientific">Burkholderia phage vB_BgluM-SURPRISE13</name>
    <dbReference type="NCBI Taxonomy" id="3159457"/>
    <lineage>
        <taxon>Viruses</taxon>
    </lineage>
</organism>